<dbReference type="Gene3D" id="3.40.630.30">
    <property type="match status" value="1"/>
</dbReference>
<dbReference type="Proteomes" id="UP000008495">
    <property type="component" value="Unassembled WGS sequence"/>
</dbReference>
<dbReference type="SUPFAM" id="SSF55729">
    <property type="entry name" value="Acyl-CoA N-acyltransferases (Nat)"/>
    <property type="match status" value="1"/>
</dbReference>
<evidence type="ECO:0000259" key="1">
    <source>
        <dbReference type="PROSITE" id="PS51186"/>
    </source>
</evidence>
<dbReference type="InterPro" id="IPR016181">
    <property type="entry name" value="Acyl_CoA_acyltransferase"/>
</dbReference>
<dbReference type="AlphaFoldDB" id="K6V7I6"/>
<protein>
    <recommendedName>
        <fullName evidence="1">N-acetyltransferase domain-containing protein</fullName>
    </recommendedName>
</protein>
<name>K6V7I6_9MICO</name>
<sequence>MLSFAESLASVHPSCSLEDFDCGVFVRACVPSPRALFSFCLPSEGGPCARFTREAAEHLACRQANGVIWDFDEVGAEEFGFCDARVQVEALQNVRLMHLTPRAYNQQYAARGRGSVYRLGNKVNPGAYRALHDVQCENFGLGELGVAERAYVLEQELFRSGRQRAVVVFSDGIPVASGNMWIEGQMACLFWIYTLRRVRGHGFGGQVVQELCRWAAECECREVLLQATMAGEKLYKQLGFQDDGGA</sequence>
<proteinExistence type="predicted"/>
<dbReference type="InterPro" id="IPR000182">
    <property type="entry name" value="GNAT_dom"/>
</dbReference>
<dbReference type="PROSITE" id="PS51186">
    <property type="entry name" value="GNAT"/>
    <property type="match status" value="1"/>
</dbReference>
<evidence type="ECO:0000313" key="2">
    <source>
        <dbReference type="EMBL" id="GAB78188.1"/>
    </source>
</evidence>
<keyword evidence="3" id="KW-1185">Reference proteome</keyword>
<evidence type="ECO:0000313" key="3">
    <source>
        <dbReference type="Proteomes" id="UP000008495"/>
    </source>
</evidence>
<dbReference type="GO" id="GO:0016747">
    <property type="term" value="F:acyltransferase activity, transferring groups other than amino-acyl groups"/>
    <property type="evidence" value="ECO:0007669"/>
    <property type="project" value="InterPro"/>
</dbReference>
<dbReference type="CDD" id="cd04301">
    <property type="entry name" value="NAT_SF"/>
    <property type="match status" value="1"/>
</dbReference>
<comment type="caution">
    <text evidence="2">The sequence shown here is derived from an EMBL/GenBank/DDBJ whole genome shotgun (WGS) entry which is preliminary data.</text>
</comment>
<dbReference type="Pfam" id="PF00583">
    <property type="entry name" value="Acetyltransf_1"/>
    <property type="match status" value="1"/>
</dbReference>
<reference evidence="2 3" key="1">
    <citation type="submission" date="2012-08" db="EMBL/GenBank/DDBJ databases">
        <title>Whole genome shotgun sequence of Austwickia chelonae NBRC 105200.</title>
        <authorList>
            <person name="Yoshida I."/>
            <person name="Hosoyama A."/>
            <person name="Tsuchikane K."/>
            <person name="Katsumata H."/>
            <person name="Ando Y."/>
            <person name="Ohji S."/>
            <person name="Hamada M."/>
            <person name="Tamura T."/>
            <person name="Yamazoe A."/>
            <person name="Yamazaki S."/>
            <person name="Fujita N."/>
        </authorList>
    </citation>
    <scope>NUCLEOTIDE SEQUENCE [LARGE SCALE GENOMIC DNA]</scope>
    <source>
        <strain evidence="2 3">NBRC 105200</strain>
    </source>
</reference>
<dbReference type="EMBL" id="BAGZ01000008">
    <property type="protein sequence ID" value="GAB78188.1"/>
    <property type="molecule type" value="Genomic_DNA"/>
</dbReference>
<gene>
    <name evidence="2" type="ORF">AUCHE_08_04330</name>
</gene>
<feature type="domain" description="N-acetyltransferase" evidence="1">
    <location>
        <begin position="118"/>
        <end position="246"/>
    </location>
</feature>
<accession>K6V7I6</accession>
<organism evidence="2 3">
    <name type="scientific">Austwickia chelonae NBRC 105200</name>
    <dbReference type="NCBI Taxonomy" id="1184607"/>
    <lineage>
        <taxon>Bacteria</taxon>
        <taxon>Bacillati</taxon>
        <taxon>Actinomycetota</taxon>
        <taxon>Actinomycetes</taxon>
        <taxon>Micrococcales</taxon>
        <taxon>Dermatophilaceae</taxon>
        <taxon>Austwickia</taxon>
    </lineage>
</organism>